<evidence type="ECO:0000259" key="1">
    <source>
        <dbReference type="SMART" id="SM00332"/>
    </source>
</evidence>
<dbReference type="EMBL" id="FUWZ01000004">
    <property type="protein sequence ID" value="SKA36349.1"/>
    <property type="molecule type" value="Genomic_DNA"/>
</dbReference>
<dbReference type="Proteomes" id="UP000190367">
    <property type="component" value="Unassembled WGS sequence"/>
</dbReference>
<sequence>MSKKYIRELFAAKNITIAGSKQHLFDAFVDDEQHQQIARQILENQQRLMDIWQYKNRLADIQQQPVSIPNATVGKPYQATLDFRQLNWSDVTWTAIEGLEEYGLQYDPATGGIQGIPVKSGDIRLKLQFRLAGGDASAAAHEKLLPLVINPDPRSLWKSIPSDMAGPFWKADDVAEFAPLGDRFVTVASKRGRSHANVGSFRDDDYAFRHLEPSGWSVLAVSDGAGSAKLSREGSRLACNGIADYFEQFFKTAPTADIDTLFQEHAAGTGTDTQKKINRLVYDTLGKAAFAVHKKLEEFAAAQQVSIKDLHSTLIFVLLKKYAFGYVIMSFGVGDCPIGLLNKDCSAITLMNRLDVGEFGGGTRFITMPEIFTSDKFPTRFGFKLIPDFAYLMLMTDGIYDPKFVVEANLEKLETWKAFLADLNGNNPENVALPLGAHSPESAGRLSAWMDFWSPGNHDDRTLMIIS</sequence>
<feature type="domain" description="PPM-type phosphatase" evidence="1">
    <location>
        <begin position="195"/>
        <end position="466"/>
    </location>
</feature>
<dbReference type="Gene3D" id="3.60.40.10">
    <property type="entry name" value="PPM-type phosphatase domain"/>
    <property type="match status" value="1"/>
</dbReference>
<dbReference type="OrthoDB" id="963478at2"/>
<dbReference type="InterPro" id="IPR013783">
    <property type="entry name" value="Ig-like_fold"/>
</dbReference>
<dbReference type="Gene3D" id="2.60.40.10">
    <property type="entry name" value="Immunoglobulins"/>
    <property type="match status" value="1"/>
</dbReference>
<protein>
    <submittedName>
        <fullName evidence="2">Protein phosphatase 2C</fullName>
    </submittedName>
</protein>
<dbReference type="RefSeq" id="WP_078671460.1">
    <property type="nucleotide sequence ID" value="NZ_FUWZ01000004.1"/>
</dbReference>
<accession>A0A1T4T7M6</accession>
<reference evidence="3" key="1">
    <citation type="submission" date="2017-02" db="EMBL/GenBank/DDBJ databases">
        <authorList>
            <person name="Varghese N."/>
            <person name="Submissions S."/>
        </authorList>
    </citation>
    <scope>NUCLEOTIDE SEQUENCE [LARGE SCALE GENOMIC DNA]</scope>
    <source>
        <strain evidence="3">DSM 22224</strain>
    </source>
</reference>
<dbReference type="Pfam" id="PF13672">
    <property type="entry name" value="PP2C_2"/>
    <property type="match status" value="1"/>
</dbReference>
<dbReference type="SMART" id="SM00332">
    <property type="entry name" value="PP2Cc"/>
    <property type="match status" value="1"/>
</dbReference>
<organism evidence="2 3">
    <name type="scientific">Chitinophaga eiseniae</name>
    <dbReference type="NCBI Taxonomy" id="634771"/>
    <lineage>
        <taxon>Bacteria</taxon>
        <taxon>Pseudomonadati</taxon>
        <taxon>Bacteroidota</taxon>
        <taxon>Chitinophagia</taxon>
        <taxon>Chitinophagales</taxon>
        <taxon>Chitinophagaceae</taxon>
        <taxon>Chitinophaga</taxon>
    </lineage>
</organism>
<gene>
    <name evidence="2" type="ORF">SAMN04488128_10489</name>
</gene>
<evidence type="ECO:0000313" key="3">
    <source>
        <dbReference type="Proteomes" id="UP000190367"/>
    </source>
</evidence>
<keyword evidence="3" id="KW-1185">Reference proteome</keyword>
<dbReference type="AlphaFoldDB" id="A0A1T4T7M6"/>
<evidence type="ECO:0000313" key="2">
    <source>
        <dbReference type="EMBL" id="SKA36349.1"/>
    </source>
</evidence>
<dbReference type="SUPFAM" id="SSF81606">
    <property type="entry name" value="PP2C-like"/>
    <property type="match status" value="1"/>
</dbReference>
<name>A0A1T4T7M6_9BACT</name>
<dbReference type="STRING" id="634771.SAMN04488128_10489"/>
<proteinExistence type="predicted"/>
<dbReference type="InterPro" id="IPR036457">
    <property type="entry name" value="PPM-type-like_dom_sf"/>
</dbReference>
<dbReference type="InterPro" id="IPR001932">
    <property type="entry name" value="PPM-type_phosphatase-like_dom"/>
</dbReference>